<gene>
    <name evidence="1" type="ORF">KVG22_04345</name>
</gene>
<protein>
    <submittedName>
        <fullName evidence="1">Restriction endonuclease</fullName>
    </submittedName>
</protein>
<accession>A0ABS7R571</accession>
<comment type="caution">
    <text evidence="1">The sequence shown here is derived from an EMBL/GenBank/DDBJ whole genome shotgun (WGS) entry which is preliminary data.</text>
</comment>
<dbReference type="Pfam" id="PF09195">
    <property type="entry name" value="Endonuc-BglII"/>
    <property type="match status" value="1"/>
</dbReference>
<proteinExistence type="predicted"/>
<dbReference type="EMBL" id="JAHSQO010000001">
    <property type="protein sequence ID" value="MBY8915804.1"/>
    <property type="molecule type" value="Genomic_DNA"/>
</dbReference>
<organism evidence="1 2">
    <name type="scientific">Nitratireductor rhodophyticola</name>
    <dbReference type="NCBI Taxonomy" id="2854036"/>
    <lineage>
        <taxon>Bacteria</taxon>
        <taxon>Pseudomonadati</taxon>
        <taxon>Pseudomonadota</taxon>
        <taxon>Alphaproteobacteria</taxon>
        <taxon>Hyphomicrobiales</taxon>
        <taxon>Phyllobacteriaceae</taxon>
        <taxon>Nitratireductor</taxon>
    </lineage>
</organism>
<dbReference type="InterPro" id="IPR015278">
    <property type="entry name" value="BglII-like"/>
</dbReference>
<keyword evidence="1" id="KW-0255">Endonuclease</keyword>
<dbReference type="GO" id="GO:0004519">
    <property type="term" value="F:endonuclease activity"/>
    <property type="evidence" value="ECO:0007669"/>
    <property type="project" value="UniProtKB-KW"/>
</dbReference>
<dbReference type="RefSeq" id="WP_223003765.1">
    <property type="nucleotide sequence ID" value="NZ_JAHSQO010000001.1"/>
</dbReference>
<reference evidence="1 2" key="1">
    <citation type="submission" date="2021-06" db="EMBL/GenBank/DDBJ databases">
        <title>Nitratireductor porphyridii sp. nov., isolated from a small marine red alga, Porphyridium purpureum in South Korea.</title>
        <authorList>
            <person name="Kim K.H."/>
            <person name="Kristyanto S."/>
            <person name="Jeon C.O."/>
        </authorList>
    </citation>
    <scope>NUCLEOTIDE SEQUENCE [LARGE SCALE GENOMIC DNA]</scope>
    <source>
        <strain evidence="1 2">R6</strain>
    </source>
</reference>
<evidence type="ECO:0000313" key="2">
    <source>
        <dbReference type="Proteomes" id="UP000777661"/>
    </source>
</evidence>
<name>A0ABS7R571_9HYPH</name>
<dbReference type="InterPro" id="IPR011335">
    <property type="entry name" value="Restrct_endonuc-II-like"/>
</dbReference>
<dbReference type="SUPFAM" id="SSF52980">
    <property type="entry name" value="Restriction endonuclease-like"/>
    <property type="match status" value="1"/>
</dbReference>
<keyword evidence="1" id="KW-0378">Hydrolase</keyword>
<keyword evidence="1" id="KW-0540">Nuclease</keyword>
<dbReference type="Proteomes" id="UP000777661">
    <property type="component" value="Unassembled WGS sequence"/>
</dbReference>
<evidence type="ECO:0000313" key="1">
    <source>
        <dbReference type="EMBL" id="MBY8915804.1"/>
    </source>
</evidence>
<sequence length="256" mass="29195">MFDALKEKGFDILALHHAEAILTHDMPEAESELESVLLDLSIPISEIVAGGGGEAQGTQRMRRALNDLDWKKRNISVKKSVRWEEDADEQIVASLSHEIDHVKSFNGKVVAFEIEWNNKDPFFDRDLENFKRLHAEGAVSVAGVITRGESLQREIRTLLRRFADEQKIDSVEQLDPFGYNPTRRQRKLILDRAERIGDFRQAWVDVFVSDKYGEATTHWRKLQDRVLRGVGNPCPLLLIGIPETVVNFDYSAATEL</sequence>
<keyword evidence="2" id="KW-1185">Reference proteome</keyword>